<evidence type="ECO:0000259" key="2">
    <source>
        <dbReference type="PROSITE" id="PS50006"/>
    </source>
</evidence>
<feature type="transmembrane region" description="Helical" evidence="1">
    <location>
        <begin position="6"/>
        <end position="25"/>
    </location>
</feature>
<dbReference type="CDD" id="cd00060">
    <property type="entry name" value="FHA"/>
    <property type="match status" value="1"/>
</dbReference>
<evidence type="ECO:0000313" key="4">
    <source>
        <dbReference type="Proteomes" id="UP001154312"/>
    </source>
</evidence>
<name>A0A9X4JTY2_9FIRM</name>
<dbReference type="Proteomes" id="UP001154312">
    <property type="component" value="Unassembled WGS sequence"/>
</dbReference>
<accession>A0A9X4JTY2</accession>
<dbReference type="InterPro" id="IPR050923">
    <property type="entry name" value="Cell_Proc_Reg/RNA_Proc"/>
</dbReference>
<evidence type="ECO:0000313" key="3">
    <source>
        <dbReference type="EMBL" id="MDF9408155.1"/>
    </source>
</evidence>
<dbReference type="EMBL" id="JAKOAV010000010">
    <property type="protein sequence ID" value="MDF9408155.1"/>
    <property type="molecule type" value="Genomic_DNA"/>
</dbReference>
<dbReference type="InterPro" id="IPR008984">
    <property type="entry name" value="SMAD_FHA_dom_sf"/>
</dbReference>
<sequence>MLNILIMTLRYAFLLLLILSIFRLVKWMITDLKEVSSQQIKDSLPSRQREEPRSFERTGQVELVVVESSVSELKPGGTFGFDRETLIGRDNRSDIVISASFASARHARIYFKEGQYWLEDLHSTNGTFLNEIQVNKPIVLANGDKIRIGGVIFQFVRWGYEVGADH</sequence>
<dbReference type="PROSITE" id="PS50006">
    <property type="entry name" value="FHA_DOMAIN"/>
    <property type="match status" value="1"/>
</dbReference>
<keyword evidence="1" id="KW-0812">Transmembrane</keyword>
<comment type="caution">
    <text evidence="3">The sequence shown here is derived from an EMBL/GenBank/DDBJ whole genome shotgun (WGS) entry which is preliminary data.</text>
</comment>
<dbReference type="InterPro" id="IPR000253">
    <property type="entry name" value="FHA_dom"/>
</dbReference>
<keyword evidence="4" id="KW-1185">Reference proteome</keyword>
<dbReference type="RefSeq" id="WP_277443444.1">
    <property type="nucleotide sequence ID" value="NZ_JAKOAV010000010.1"/>
</dbReference>
<feature type="domain" description="FHA" evidence="2">
    <location>
        <begin position="85"/>
        <end position="134"/>
    </location>
</feature>
<dbReference type="SMART" id="SM00240">
    <property type="entry name" value="FHA"/>
    <property type="match status" value="1"/>
</dbReference>
<gene>
    <name evidence="3" type="ORF">L7E55_07235</name>
</gene>
<dbReference type="AlphaFoldDB" id="A0A9X4JTY2"/>
<keyword evidence="1" id="KW-0472">Membrane</keyword>
<evidence type="ECO:0000256" key="1">
    <source>
        <dbReference type="SAM" id="Phobius"/>
    </source>
</evidence>
<protein>
    <submittedName>
        <fullName evidence="3">FHA domain-containing protein</fullName>
    </submittedName>
</protein>
<organism evidence="3 4">
    <name type="scientific">Pelotomaculum isophthalicicum JI</name>
    <dbReference type="NCBI Taxonomy" id="947010"/>
    <lineage>
        <taxon>Bacteria</taxon>
        <taxon>Bacillati</taxon>
        <taxon>Bacillota</taxon>
        <taxon>Clostridia</taxon>
        <taxon>Eubacteriales</taxon>
        <taxon>Desulfotomaculaceae</taxon>
        <taxon>Pelotomaculum</taxon>
    </lineage>
</organism>
<reference evidence="3" key="1">
    <citation type="submission" date="2022-02" db="EMBL/GenBank/DDBJ databases">
        <authorList>
            <person name="Leng L."/>
        </authorList>
    </citation>
    <scope>NUCLEOTIDE SEQUENCE</scope>
    <source>
        <strain evidence="3">JI</strain>
    </source>
</reference>
<dbReference type="PANTHER" id="PTHR23308">
    <property type="entry name" value="NUCLEAR INHIBITOR OF PROTEIN PHOSPHATASE-1"/>
    <property type="match status" value="1"/>
</dbReference>
<keyword evidence="1" id="KW-1133">Transmembrane helix</keyword>
<dbReference type="Pfam" id="PF00498">
    <property type="entry name" value="FHA"/>
    <property type="match status" value="1"/>
</dbReference>
<dbReference type="Gene3D" id="2.60.200.20">
    <property type="match status" value="1"/>
</dbReference>
<proteinExistence type="predicted"/>
<dbReference type="SUPFAM" id="SSF49879">
    <property type="entry name" value="SMAD/FHA domain"/>
    <property type="match status" value="1"/>
</dbReference>